<dbReference type="InterPro" id="IPR009057">
    <property type="entry name" value="Homeodomain-like_sf"/>
</dbReference>
<evidence type="ECO:0000256" key="3">
    <source>
        <dbReference type="ARBA" id="ARBA00023163"/>
    </source>
</evidence>
<dbReference type="Proteomes" id="UP000569732">
    <property type="component" value="Unassembled WGS sequence"/>
</dbReference>
<reference evidence="5 6" key="1">
    <citation type="submission" date="2020-07" db="EMBL/GenBank/DDBJ databases">
        <title>Endozoicomonas sp. nov., isolated from sediment.</title>
        <authorList>
            <person name="Gu T."/>
        </authorList>
    </citation>
    <scope>NUCLEOTIDE SEQUENCE [LARGE SCALE GENOMIC DNA]</scope>
    <source>
        <strain evidence="5 6">SM1973</strain>
    </source>
</reference>
<name>A0A853IJ84_9GAMM</name>
<gene>
    <name evidence="5" type="ORF">H0A36_24295</name>
</gene>
<dbReference type="InterPro" id="IPR018062">
    <property type="entry name" value="HTH_AraC-typ_CS"/>
</dbReference>
<keyword evidence="2" id="KW-0238">DNA-binding</keyword>
<dbReference type="PANTHER" id="PTHR46796:SF10">
    <property type="entry name" value="TRANSCRIPTIONAL ACTIVATOR FEAR"/>
    <property type="match status" value="1"/>
</dbReference>
<dbReference type="GO" id="GO:0003700">
    <property type="term" value="F:DNA-binding transcription factor activity"/>
    <property type="evidence" value="ECO:0007669"/>
    <property type="project" value="InterPro"/>
</dbReference>
<evidence type="ECO:0000259" key="4">
    <source>
        <dbReference type="PROSITE" id="PS01124"/>
    </source>
</evidence>
<evidence type="ECO:0000313" key="6">
    <source>
        <dbReference type="Proteomes" id="UP000569732"/>
    </source>
</evidence>
<dbReference type="PROSITE" id="PS00041">
    <property type="entry name" value="HTH_ARAC_FAMILY_1"/>
    <property type="match status" value="1"/>
</dbReference>
<dbReference type="InterPro" id="IPR011051">
    <property type="entry name" value="RmlC_Cupin_sf"/>
</dbReference>
<dbReference type="Gene3D" id="2.60.120.10">
    <property type="entry name" value="Jelly Rolls"/>
    <property type="match status" value="1"/>
</dbReference>
<evidence type="ECO:0000256" key="2">
    <source>
        <dbReference type="ARBA" id="ARBA00023125"/>
    </source>
</evidence>
<dbReference type="GO" id="GO:0043565">
    <property type="term" value="F:sequence-specific DNA binding"/>
    <property type="evidence" value="ECO:0007669"/>
    <property type="project" value="InterPro"/>
</dbReference>
<proteinExistence type="predicted"/>
<feature type="domain" description="HTH araC/xylS-type" evidence="4">
    <location>
        <begin position="147"/>
        <end position="243"/>
    </location>
</feature>
<dbReference type="InterPro" id="IPR018060">
    <property type="entry name" value="HTH_AraC"/>
</dbReference>
<accession>A0A853IJ84</accession>
<dbReference type="RefSeq" id="WP_180571145.1">
    <property type="nucleotide sequence ID" value="NZ_JACCKB010000062.1"/>
</dbReference>
<dbReference type="AlphaFoldDB" id="A0A853IJ84"/>
<organism evidence="5 6">
    <name type="scientific">Spartinivicinus marinus</name>
    <dbReference type="NCBI Taxonomy" id="2994442"/>
    <lineage>
        <taxon>Bacteria</taxon>
        <taxon>Pseudomonadati</taxon>
        <taxon>Pseudomonadota</taxon>
        <taxon>Gammaproteobacteria</taxon>
        <taxon>Oceanospirillales</taxon>
        <taxon>Zooshikellaceae</taxon>
        <taxon>Spartinivicinus</taxon>
    </lineage>
</organism>
<dbReference type="Gene3D" id="1.10.10.60">
    <property type="entry name" value="Homeodomain-like"/>
    <property type="match status" value="2"/>
</dbReference>
<dbReference type="SUPFAM" id="SSF46689">
    <property type="entry name" value="Homeodomain-like"/>
    <property type="match status" value="2"/>
</dbReference>
<protein>
    <submittedName>
        <fullName evidence="5">Helix-turn-helix transcriptional regulator</fullName>
    </submittedName>
</protein>
<dbReference type="SUPFAM" id="SSF51182">
    <property type="entry name" value="RmlC-like cupins"/>
    <property type="match status" value="1"/>
</dbReference>
<evidence type="ECO:0000256" key="1">
    <source>
        <dbReference type="ARBA" id="ARBA00023015"/>
    </source>
</evidence>
<dbReference type="PROSITE" id="PS01124">
    <property type="entry name" value="HTH_ARAC_FAMILY_2"/>
    <property type="match status" value="1"/>
</dbReference>
<keyword evidence="3" id="KW-0804">Transcription</keyword>
<dbReference type="InterPro" id="IPR050204">
    <property type="entry name" value="AraC_XylS_family_regulators"/>
</dbReference>
<evidence type="ECO:0000313" key="5">
    <source>
        <dbReference type="EMBL" id="NYZ69145.1"/>
    </source>
</evidence>
<dbReference type="InterPro" id="IPR020449">
    <property type="entry name" value="Tscrpt_reg_AraC-type_HTH"/>
</dbReference>
<keyword evidence="6" id="KW-1185">Reference proteome</keyword>
<dbReference type="Pfam" id="PF12833">
    <property type="entry name" value="HTH_18"/>
    <property type="match status" value="1"/>
</dbReference>
<dbReference type="EMBL" id="JACCKB010000062">
    <property type="protein sequence ID" value="NYZ69145.1"/>
    <property type="molecule type" value="Genomic_DNA"/>
</dbReference>
<dbReference type="PRINTS" id="PR00032">
    <property type="entry name" value="HTHARAC"/>
</dbReference>
<comment type="caution">
    <text evidence="5">The sequence shown here is derived from an EMBL/GenBank/DDBJ whole genome shotgun (WGS) entry which is preliminary data.</text>
</comment>
<dbReference type="PANTHER" id="PTHR46796">
    <property type="entry name" value="HTH-TYPE TRANSCRIPTIONAL ACTIVATOR RHAS-RELATED"/>
    <property type="match status" value="1"/>
</dbReference>
<sequence>MNDSSTLVLEQRRYQAGALTHHHDFHQLILPVAGQLYLKLNRNEQWVNQQHCAIIPAGADHTFEGQAGNLFLVADVPSSFSYLIEQLPSVIPMNNSIANYAQFLNQELAIHQMSPNTPILSSMIQLLIQLLHEQGNNGLLKADSRATLVKQYIDSHYTENLTLGQLAALVHLSPRQLSTVFKKAYGLPPLHYQLQLRMEQAQHLLRTSNLPIQKIAESVGYSNLSAFSDRFRRYFGHAPRYYR</sequence>
<keyword evidence="1" id="KW-0805">Transcription regulation</keyword>
<dbReference type="InterPro" id="IPR014710">
    <property type="entry name" value="RmlC-like_jellyroll"/>
</dbReference>
<dbReference type="SMART" id="SM00342">
    <property type="entry name" value="HTH_ARAC"/>
    <property type="match status" value="1"/>
</dbReference>